<dbReference type="RefSeq" id="WP_106542229.1">
    <property type="nucleotide sequence ID" value="NZ_BLAU01000001.1"/>
</dbReference>
<dbReference type="PROSITE" id="PS50828">
    <property type="entry name" value="SMR"/>
    <property type="match status" value="1"/>
</dbReference>
<dbReference type="EMBL" id="PYGC01000005">
    <property type="protein sequence ID" value="PSK82617.1"/>
    <property type="molecule type" value="Genomic_DNA"/>
</dbReference>
<sequence length="361" mass="41088">MQIKIGDRVRFLNDVGGGKVTSIINPNMVNVETEDGFELPTLVTELVVVSGGETYGMPDEASEKNTVANAPTTTKAASEDEEEEAEPEFYGFAEINQVEGNDQPRFIFAVVPEDANNAVGAGITLYLINDCNYSILYQFAYRRDKNYETRDSGTLEPNTRIQLEQLTQADLGDLPAFCFQLLYFRKHSTSMEAPVQKEITLNPVKFYKQNSFSKNDYFRKPAMTFSLVTDPLTAELEKLSDKEFNKMVREKEKPSKKKMKPVTLPNQDLVEIDLHIQELMDDTRGLSNTDMLKIQMDTFREELAKAIEIGVKKIVFIHGVGNGVLKNELRRELQRKYRKYSFQDASFQEYGFGATMVNLKR</sequence>
<reference evidence="3 6" key="2">
    <citation type="submission" date="2019-10" db="EMBL/GenBank/DDBJ databases">
        <title>Prolixibacter strains distinguished by the presence of nitrate reductase genes were adept at nitrate-dependent anaerobic corrosion of metallic iron and carbon steel.</title>
        <authorList>
            <person name="Iino T."/>
            <person name="Shono N."/>
            <person name="Ito K."/>
            <person name="Nakamura R."/>
            <person name="Sueoka K."/>
            <person name="Harayama S."/>
            <person name="Ohkuma M."/>
        </authorList>
    </citation>
    <scope>NUCLEOTIDE SEQUENCE [LARGE SCALE GENOMIC DNA]</scope>
    <source>
        <strain evidence="3 6">MIC1-1</strain>
    </source>
</reference>
<reference evidence="4 5" key="1">
    <citation type="submission" date="2018-03" db="EMBL/GenBank/DDBJ databases">
        <title>Genomic Encyclopedia of Archaeal and Bacterial Type Strains, Phase II (KMG-II): from individual species to whole genera.</title>
        <authorList>
            <person name="Goeker M."/>
        </authorList>
    </citation>
    <scope>NUCLEOTIDE SEQUENCE [LARGE SCALE GENOMIC DNA]</scope>
    <source>
        <strain evidence="4 5">DSM 27267</strain>
    </source>
</reference>
<dbReference type="OrthoDB" id="1524810at2"/>
<name>A0A2P8CCB5_9BACT</name>
<evidence type="ECO:0000313" key="4">
    <source>
        <dbReference type="EMBL" id="PSK82617.1"/>
    </source>
</evidence>
<dbReference type="AlphaFoldDB" id="A0A2P8CCB5"/>
<dbReference type="Gene3D" id="2.60.40.1600">
    <property type="entry name" value="Smr-associated-like"/>
    <property type="match status" value="1"/>
</dbReference>
<dbReference type="Pfam" id="PF01713">
    <property type="entry name" value="Smr"/>
    <property type="match status" value="1"/>
</dbReference>
<dbReference type="Proteomes" id="UP000240621">
    <property type="component" value="Unassembled WGS sequence"/>
</dbReference>
<gene>
    <name evidence="4" type="ORF">CLV93_1058</name>
    <name evidence="3" type="ORF">JCM18694_18040</name>
</gene>
<dbReference type="SUPFAM" id="SSF158949">
    <property type="entry name" value="Smr-associated domain-like"/>
    <property type="match status" value="1"/>
</dbReference>
<dbReference type="EMBL" id="BLAU01000001">
    <property type="protein sequence ID" value="GET21558.1"/>
    <property type="molecule type" value="Genomic_DNA"/>
</dbReference>
<dbReference type="InterPro" id="IPR002625">
    <property type="entry name" value="Smr_dom"/>
</dbReference>
<dbReference type="Gene3D" id="3.30.1370.110">
    <property type="match status" value="1"/>
</dbReference>
<accession>A0A2P8CCB5</accession>
<feature type="domain" description="Smr" evidence="2">
    <location>
        <begin position="296"/>
        <end position="360"/>
    </location>
</feature>
<dbReference type="InterPro" id="IPR036063">
    <property type="entry name" value="Smr_dom_sf"/>
</dbReference>
<organism evidence="4 5">
    <name type="scientific">Prolixibacter denitrificans</name>
    <dbReference type="NCBI Taxonomy" id="1541063"/>
    <lineage>
        <taxon>Bacteria</taxon>
        <taxon>Pseudomonadati</taxon>
        <taxon>Bacteroidota</taxon>
        <taxon>Bacteroidia</taxon>
        <taxon>Marinilabiliales</taxon>
        <taxon>Prolixibacteraceae</taxon>
        <taxon>Prolixibacter</taxon>
    </lineage>
</organism>
<protein>
    <submittedName>
        <fullName evidence="3">Mannonate oxidoreductase</fullName>
    </submittedName>
    <submittedName>
        <fullName evidence="4">Smr domain-containing protein</fullName>
    </submittedName>
</protein>
<evidence type="ECO:0000313" key="3">
    <source>
        <dbReference type="EMBL" id="GET21558.1"/>
    </source>
</evidence>
<dbReference type="InterPro" id="IPR018598">
    <property type="entry name" value="DUF2027"/>
</dbReference>
<feature type="compositionally biased region" description="Polar residues" evidence="1">
    <location>
        <begin position="64"/>
        <end position="75"/>
    </location>
</feature>
<evidence type="ECO:0000259" key="2">
    <source>
        <dbReference type="PROSITE" id="PS50828"/>
    </source>
</evidence>
<evidence type="ECO:0000313" key="5">
    <source>
        <dbReference type="Proteomes" id="UP000240621"/>
    </source>
</evidence>
<comment type="caution">
    <text evidence="4">The sequence shown here is derived from an EMBL/GenBank/DDBJ whole genome shotgun (WGS) entry which is preliminary data.</text>
</comment>
<dbReference type="Pfam" id="PF09640">
    <property type="entry name" value="DUF2027"/>
    <property type="match status" value="1"/>
</dbReference>
<evidence type="ECO:0000313" key="6">
    <source>
        <dbReference type="Proteomes" id="UP000396862"/>
    </source>
</evidence>
<proteinExistence type="predicted"/>
<keyword evidence="6" id="KW-1185">Reference proteome</keyword>
<evidence type="ECO:0000256" key="1">
    <source>
        <dbReference type="SAM" id="MobiDB-lite"/>
    </source>
</evidence>
<dbReference type="Proteomes" id="UP000396862">
    <property type="component" value="Unassembled WGS sequence"/>
</dbReference>
<dbReference type="InterPro" id="IPR036781">
    <property type="entry name" value="Smr_assoc-like_sf"/>
</dbReference>
<feature type="region of interest" description="Disordered" evidence="1">
    <location>
        <begin position="57"/>
        <end position="83"/>
    </location>
</feature>